<organism evidence="5 6">
    <name type="scientific">Penstemon davidsonii</name>
    <dbReference type="NCBI Taxonomy" id="160366"/>
    <lineage>
        <taxon>Eukaryota</taxon>
        <taxon>Viridiplantae</taxon>
        <taxon>Streptophyta</taxon>
        <taxon>Embryophyta</taxon>
        <taxon>Tracheophyta</taxon>
        <taxon>Spermatophyta</taxon>
        <taxon>Magnoliopsida</taxon>
        <taxon>eudicotyledons</taxon>
        <taxon>Gunneridae</taxon>
        <taxon>Pentapetalae</taxon>
        <taxon>asterids</taxon>
        <taxon>lamiids</taxon>
        <taxon>Lamiales</taxon>
        <taxon>Plantaginaceae</taxon>
        <taxon>Cheloneae</taxon>
        <taxon>Penstemon</taxon>
    </lineage>
</organism>
<proteinExistence type="inferred from homology"/>
<dbReference type="PANTHER" id="PTHR32241">
    <property type="entry name" value="PATATIN-LIKE PROTEIN 6"/>
    <property type="match status" value="1"/>
</dbReference>
<keyword evidence="3" id="KW-0443">Lipid metabolism</keyword>
<comment type="similarity">
    <text evidence="1">Belongs to the patatin family.</text>
</comment>
<gene>
    <name evidence="5" type="ORF">RD792_013398</name>
</gene>
<dbReference type="EMBL" id="JAYDYQ010002686">
    <property type="protein sequence ID" value="KAK4480327.1"/>
    <property type="molecule type" value="Genomic_DNA"/>
</dbReference>
<feature type="compositionally biased region" description="Low complexity" evidence="4">
    <location>
        <begin position="1"/>
        <end position="17"/>
    </location>
</feature>
<evidence type="ECO:0000256" key="2">
    <source>
        <dbReference type="ARBA" id="ARBA00022801"/>
    </source>
</evidence>
<protein>
    <submittedName>
        <fullName evidence="5">Uncharacterized protein</fullName>
    </submittedName>
</protein>
<feature type="region of interest" description="Disordered" evidence="4">
    <location>
        <begin position="1"/>
        <end position="48"/>
    </location>
</feature>
<dbReference type="PANTHER" id="PTHR32241:SF3">
    <property type="entry name" value="PATATIN-LIKE PROTEIN 6"/>
    <property type="match status" value="1"/>
</dbReference>
<keyword evidence="6" id="KW-1185">Reference proteome</keyword>
<evidence type="ECO:0000256" key="4">
    <source>
        <dbReference type="SAM" id="MobiDB-lite"/>
    </source>
</evidence>
<accession>A0ABR0CTD7</accession>
<evidence type="ECO:0000313" key="6">
    <source>
        <dbReference type="Proteomes" id="UP001291926"/>
    </source>
</evidence>
<evidence type="ECO:0000313" key="5">
    <source>
        <dbReference type="EMBL" id="KAK4480327.1"/>
    </source>
</evidence>
<keyword evidence="3" id="KW-0442">Lipid degradation</keyword>
<name>A0ABR0CTD7_9LAMI</name>
<sequence>MASEAGGAAEADGGAQKKAARIRVSGRIDGGGARANGSSLGQCGANVDTDASPSNVKKLIGIADEMLKQKNVESVLFSGKRIGEQSNLEKVEWFAEQLVLEHQRRSCRIAPTVAFKQPITTTPNKS</sequence>
<evidence type="ECO:0000256" key="3">
    <source>
        <dbReference type="ARBA" id="ARBA00022963"/>
    </source>
</evidence>
<evidence type="ECO:0000256" key="1">
    <source>
        <dbReference type="ARBA" id="ARBA00010240"/>
    </source>
</evidence>
<comment type="caution">
    <text evidence="5">The sequence shown here is derived from an EMBL/GenBank/DDBJ whole genome shotgun (WGS) entry which is preliminary data.</text>
</comment>
<keyword evidence="2" id="KW-0378">Hydrolase</keyword>
<reference evidence="5 6" key="1">
    <citation type="journal article" date="2023" name="bioRxiv">
        <title>Genome report: Whole genome sequence and annotation of Penstemon davidsonii.</title>
        <authorList>
            <person name="Ostevik K.L."/>
            <person name="Alabady M."/>
            <person name="Zhang M."/>
            <person name="Rausher M.D."/>
        </authorList>
    </citation>
    <scope>NUCLEOTIDE SEQUENCE [LARGE SCALE GENOMIC DNA]</scope>
    <source>
        <strain evidence="5">DNT005</strain>
        <tissue evidence="5">Whole leaf</tissue>
    </source>
</reference>
<dbReference type="Proteomes" id="UP001291926">
    <property type="component" value="Unassembled WGS sequence"/>
</dbReference>